<proteinExistence type="predicted"/>
<dbReference type="Pfam" id="PF04978">
    <property type="entry name" value="MST"/>
    <property type="match status" value="1"/>
</dbReference>
<organism evidence="1 2">
    <name type="scientific">Actinokineospora diospyrosa</name>
    <dbReference type="NCBI Taxonomy" id="103728"/>
    <lineage>
        <taxon>Bacteria</taxon>
        <taxon>Bacillati</taxon>
        <taxon>Actinomycetota</taxon>
        <taxon>Actinomycetes</taxon>
        <taxon>Pseudonocardiales</taxon>
        <taxon>Pseudonocardiaceae</taxon>
        <taxon>Actinokineospora</taxon>
    </lineage>
</organism>
<evidence type="ECO:0000313" key="2">
    <source>
        <dbReference type="Proteomes" id="UP001205185"/>
    </source>
</evidence>
<accession>A0ABT1IE72</accession>
<protein>
    <submittedName>
        <fullName evidence="1">Damage-inducible protein DinB (Forms a four-helix bundle)</fullName>
    </submittedName>
</protein>
<keyword evidence="2" id="KW-1185">Reference proteome</keyword>
<name>A0ABT1IE72_9PSEU</name>
<dbReference type="SUPFAM" id="SSF109854">
    <property type="entry name" value="DinB/YfiT-like putative metalloenzymes"/>
    <property type="match status" value="1"/>
</dbReference>
<dbReference type="Gene3D" id="1.20.120.450">
    <property type="entry name" value="dinb family like domain"/>
    <property type="match status" value="1"/>
</dbReference>
<reference evidence="1 2" key="1">
    <citation type="submission" date="2022-06" db="EMBL/GenBank/DDBJ databases">
        <title>Genomic Encyclopedia of Archaeal and Bacterial Type Strains, Phase II (KMG-II): from individual species to whole genera.</title>
        <authorList>
            <person name="Goeker M."/>
        </authorList>
    </citation>
    <scope>NUCLEOTIDE SEQUENCE [LARGE SCALE GENOMIC DNA]</scope>
    <source>
        <strain evidence="1 2">DSM 44255</strain>
    </source>
</reference>
<dbReference type="EMBL" id="JAMTCO010000008">
    <property type="protein sequence ID" value="MCP2270928.1"/>
    <property type="molecule type" value="Genomic_DNA"/>
</dbReference>
<gene>
    <name evidence="1" type="ORF">LV75_003440</name>
</gene>
<dbReference type="InterPro" id="IPR007061">
    <property type="entry name" value="MST-like"/>
</dbReference>
<dbReference type="Proteomes" id="UP001205185">
    <property type="component" value="Unassembled WGS sequence"/>
</dbReference>
<comment type="caution">
    <text evidence="1">The sequence shown here is derived from an EMBL/GenBank/DDBJ whole genome shotgun (WGS) entry which is preliminary data.</text>
</comment>
<evidence type="ECO:0000313" key="1">
    <source>
        <dbReference type="EMBL" id="MCP2270928.1"/>
    </source>
</evidence>
<dbReference type="InterPro" id="IPR034660">
    <property type="entry name" value="DinB/YfiT-like"/>
</dbReference>
<sequence>MSITGSDRSWPRTDADDELRLQWEFLAFLRATVLIKADGLTPAQATETPVPTSPVLSVLGIVKHLTAVERYWITRTAGGSDEPSLWEPDDVHAEWRIRPEDTTTAVLAAYRDEWAISERAIASLAPEDHARRDPERTLRWVLTHVIQETARHVGHLDLLREYLDGTTGE</sequence>
<dbReference type="RefSeq" id="WP_253887888.1">
    <property type="nucleotide sequence ID" value="NZ_BAAAVB010000013.1"/>
</dbReference>